<feature type="non-terminal residue" evidence="2">
    <location>
        <position position="1"/>
    </location>
</feature>
<dbReference type="InterPro" id="IPR036423">
    <property type="entry name" value="SOD-like_Cu/Zn_dom_sf"/>
</dbReference>
<evidence type="ECO:0000259" key="1">
    <source>
        <dbReference type="Pfam" id="PF00080"/>
    </source>
</evidence>
<dbReference type="InterPro" id="IPR001424">
    <property type="entry name" value="SOD_Cu_Zn_dom"/>
</dbReference>
<dbReference type="GO" id="GO:0005507">
    <property type="term" value="F:copper ion binding"/>
    <property type="evidence" value="ECO:0007669"/>
    <property type="project" value="InterPro"/>
</dbReference>
<name>A0A4P9Z695_9FUNG</name>
<dbReference type="AlphaFoldDB" id="A0A4P9Z695"/>
<dbReference type="InterPro" id="IPR024134">
    <property type="entry name" value="SOD_Cu/Zn_/chaperone"/>
</dbReference>
<gene>
    <name evidence="2" type="ORF">SYNPS1DRAFT_8836</name>
</gene>
<accession>A0A4P9Z695</accession>
<dbReference type="EMBL" id="KZ989220">
    <property type="protein sequence ID" value="RKP27361.1"/>
    <property type="molecule type" value="Genomic_DNA"/>
</dbReference>
<dbReference type="Proteomes" id="UP000278143">
    <property type="component" value="Unassembled WGS sequence"/>
</dbReference>
<reference evidence="3" key="1">
    <citation type="journal article" date="2018" name="Nat. Microbiol.">
        <title>Leveraging single-cell genomics to expand the fungal tree of life.</title>
        <authorList>
            <person name="Ahrendt S.R."/>
            <person name="Quandt C.A."/>
            <person name="Ciobanu D."/>
            <person name="Clum A."/>
            <person name="Salamov A."/>
            <person name="Andreopoulos B."/>
            <person name="Cheng J.F."/>
            <person name="Woyke T."/>
            <person name="Pelin A."/>
            <person name="Henrissat B."/>
            <person name="Reynolds N.K."/>
            <person name="Benny G.L."/>
            <person name="Smith M.E."/>
            <person name="James T.Y."/>
            <person name="Grigoriev I.V."/>
        </authorList>
    </citation>
    <scope>NUCLEOTIDE SEQUENCE [LARGE SCALE GENOMIC DNA]</scope>
    <source>
        <strain evidence="3">Benny S71-1</strain>
    </source>
</reference>
<proteinExistence type="predicted"/>
<feature type="domain" description="Superoxide dismutase copper/zinc binding" evidence="1">
    <location>
        <begin position="1"/>
        <end position="127"/>
    </location>
</feature>
<dbReference type="SUPFAM" id="SSF49329">
    <property type="entry name" value="Cu,Zn superoxide dismutase-like"/>
    <property type="match status" value="1"/>
</dbReference>
<evidence type="ECO:0000313" key="2">
    <source>
        <dbReference type="EMBL" id="RKP27361.1"/>
    </source>
</evidence>
<dbReference type="PANTHER" id="PTHR10003">
    <property type="entry name" value="SUPEROXIDE DISMUTASE CU-ZN -RELATED"/>
    <property type="match status" value="1"/>
</dbReference>
<evidence type="ECO:0000313" key="3">
    <source>
        <dbReference type="Proteomes" id="UP000278143"/>
    </source>
</evidence>
<keyword evidence="3" id="KW-1185">Reference proteome</keyword>
<dbReference type="Pfam" id="PF00080">
    <property type="entry name" value="Sod_Cu"/>
    <property type="match status" value="1"/>
</dbReference>
<dbReference type="OrthoDB" id="159229at2759"/>
<dbReference type="GO" id="GO:0006801">
    <property type="term" value="P:superoxide metabolic process"/>
    <property type="evidence" value="ECO:0007669"/>
    <property type="project" value="InterPro"/>
</dbReference>
<sequence>VRFTTSSKGTEVRGGIKTAGMAAGEYAYHIHEKPVPASGDCMATGGHFDPHGKKGATCTKSSLDRCEVGDLSGKFGKLKVTGKERNQEVRFVHKDPTIEFRNGPTGILGRSIVVHNAAGDRIACGNI</sequence>
<protein>
    <submittedName>
        <fullName evidence="2">Superoxide dismutase</fullName>
    </submittedName>
</protein>
<dbReference type="Gene3D" id="2.60.40.200">
    <property type="entry name" value="Superoxide dismutase, copper/zinc binding domain"/>
    <property type="match status" value="1"/>
</dbReference>
<feature type="non-terminal residue" evidence="2">
    <location>
        <position position="127"/>
    </location>
</feature>
<organism evidence="2 3">
    <name type="scientific">Syncephalis pseudoplumigaleata</name>
    <dbReference type="NCBI Taxonomy" id="1712513"/>
    <lineage>
        <taxon>Eukaryota</taxon>
        <taxon>Fungi</taxon>
        <taxon>Fungi incertae sedis</taxon>
        <taxon>Zoopagomycota</taxon>
        <taxon>Zoopagomycotina</taxon>
        <taxon>Zoopagomycetes</taxon>
        <taxon>Zoopagales</taxon>
        <taxon>Piptocephalidaceae</taxon>
        <taxon>Syncephalis</taxon>
    </lineage>
</organism>